<reference evidence="6 7" key="1">
    <citation type="submission" date="2024-11" db="EMBL/GenBank/DDBJ databases">
        <title>Chromosome-level genome assembly of Eucalyptus globulus Labill. provides insights into its genome evolution.</title>
        <authorList>
            <person name="Li X."/>
        </authorList>
    </citation>
    <scope>NUCLEOTIDE SEQUENCE [LARGE SCALE GENOMIC DNA]</scope>
    <source>
        <strain evidence="6">CL2024</strain>
        <tissue evidence="6">Fresh tender leaves</tissue>
    </source>
</reference>
<sequence>MRALVILRSSTTATALSPPPPHHHHHRSTRPPSLSRTPPPSISTVRSLPAASLSALRCDPEPQLRALADLASGLAGDARLDDFATVADQVVASGAEVSLFVAELDVELVGKGLARGLREGRLWSFVEALRVVEKLGIAPAKVVDGAAMDLLGKECERLMDCGDAKSLVQVMEILAGFKFPVRELAKPANVIRVLIDQRSPNLAIRYACIFPHAQILFCTIIHEFGKKGDLVSALKAYEACKKSSNGPNMFVYRKIIDVCGLCGDADESRHIYEDLLNQGIVPNIYVFNSLINVNAHDLSYTLHIYKTMQNVGVTPDMATYNILLKACCLAGRVDLAKEIYQEVQDLESTRALKLDVFTYSTIIKVFADAKLWQMALQIKDDMLRAGVTPNTVTWSSLISACAKAGLVDQAIQLFEEMLLAGCKPNSQCCNVLLHACVEACQFDRAFRLFQAWKDRKLAKTSIGDHGSRKQSLLSKVRQKENSSHTPENACKTHHTSFVKRYPFSPTTTTYNILMKACGTDYHRAKALMEEMKAAGLTPNHISWSILIDLCGGSGNVEGALQLLKMMRAAKIQPDVIAYTTAIKVCVDGRQLKRAFSLYEEMKRYQVEPNLVTYNTLLRARSRYGSLHEVQQCLAIYQDMRKAGYKPNDHYLKALIEEWCEGVIQDNDMNQGEVSSLNGTDLSKPNSLLLEKIAVYVQRSIAESLAIDLQGLSKVEARIVVLAVLRMIKENFSMGNEVNDDVLIVVGVSEINAKPTDQRSEVKDAIVKLLKNELGIDVLLIEPRPGRTPSRESETSTRRPVVLQRLKLTRKSLHDWLRR</sequence>
<name>A0ABD3ITE5_EUCGL</name>
<evidence type="ECO:0000256" key="3">
    <source>
        <dbReference type="PROSITE-ProRule" id="PRU00708"/>
    </source>
</evidence>
<evidence type="ECO:0000313" key="6">
    <source>
        <dbReference type="EMBL" id="KAL3717236.1"/>
    </source>
</evidence>
<protein>
    <recommendedName>
        <fullName evidence="5">PROP1-like PPR domain-containing protein</fullName>
    </recommendedName>
</protein>
<dbReference type="EMBL" id="JBJKBG010000011">
    <property type="protein sequence ID" value="KAL3717236.1"/>
    <property type="molecule type" value="Genomic_DNA"/>
</dbReference>
<feature type="region of interest" description="Disordered" evidence="4">
    <location>
        <begin position="8"/>
        <end position="42"/>
    </location>
</feature>
<feature type="domain" description="PROP1-like PPR" evidence="5">
    <location>
        <begin position="222"/>
        <end position="341"/>
    </location>
</feature>
<dbReference type="Gene3D" id="1.25.40.10">
    <property type="entry name" value="Tetratricopeptide repeat domain"/>
    <property type="match status" value="3"/>
</dbReference>
<dbReference type="Pfam" id="PF01535">
    <property type="entry name" value="PPR"/>
    <property type="match status" value="1"/>
</dbReference>
<feature type="repeat" description="PPR" evidence="3">
    <location>
        <begin position="574"/>
        <end position="608"/>
    </location>
</feature>
<dbReference type="InterPro" id="IPR033443">
    <property type="entry name" value="PROP1-like_PPR_dom"/>
</dbReference>
<comment type="similarity">
    <text evidence="1">Belongs to the PPR family. P subfamily.</text>
</comment>
<evidence type="ECO:0000313" key="7">
    <source>
        <dbReference type="Proteomes" id="UP001634007"/>
    </source>
</evidence>
<feature type="domain" description="PROP1-like PPR" evidence="5">
    <location>
        <begin position="510"/>
        <end position="656"/>
    </location>
</feature>
<organism evidence="6 7">
    <name type="scientific">Eucalyptus globulus</name>
    <name type="common">Tasmanian blue gum</name>
    <dbReference type="NCBI Taxonomy" id="34317"/>
    <lineage>
        <taxon>Eukaryota</taxon>
        <taxon>Viridiplantae</taxon>
        <taxon>Streptophyta</taxon>
        <taxon>Embryophyta</taxon>
        <taxon>Tracheophyta</taxon>
        <taxon>Spermatophyta</taxon>
        <taxon>Magnoliopsida</taxon>
        <taxon>eudicotyledons</taxon>
        <taxon>Gunneridae</taxon>
        <taxon>Pentapetalae</taxon>
        <taxon>rosids</taxon>
        <taxon>malvids</taxon>
        <taxon>Myrtales</taxon>
        <taxon>Myrtaceae</taxon>
        <taxon>Myrtoideae</taxon>
        <taxon>Eucalypteae</taxon>
        <taxon>Eucalyptus</taxon>
    </lineage>
</organism>
<dbReference type="NCBIfam" id="TIGR00756">
    <property type="entry name" value="PPR"/>
    <property type="match status" value="7"/>
</dbReference>
<comment type="caution">
    <text evidence="6">The sequence shown here is derived from an EMBL/GenBank/DDBJ whole genome shotgun (WGS) entry which is preliminary data.</text>
</comment>
<dbReference type="Pfam" id="PF17177">
    <property type="entry name" value="PPR_long"/>
    <property type="match status" value="2"/>
</dbReference>
<feature type="repeat" description="PPR" evidence="3">
    <location>
        <begin position="248"/>
        <end position="282"/>
    </location>
</feature>
<feature type="repeat" description="PPR" evidence="3">
    <location>
        <begin position="390"/>
        <end position="424"/>
    </location>
</feature>
<dbReference type="AlphaFoldDB" id="A0ABD3ITE5"/>
<proteinExistence type="inferred from homology"/>
<feature type="repeat" description="PPR" evidence="3">
    <location>
        <begin position="316"/>
        <end position="350"/>
    </location>
</feature>
<feature type="repeat" description="PPR" evidence="3">
    <location>
        <begin position="609"/>
        <end position="646"/>
    </location>
</feature>
<dbReference type="PANTHER" id="PTHR47447:SF28">
    <property type="entry name" value="PENTACOTRIPEPTIDE-REPEAT REGION OF PRORP DOMAIN-CONTAINING PROTEIN"/>
    <property type="match status" value="1"/>
</dbReference>
<dbReference type="PANTHER" id="PTHR47447">
    <property type="entry name" value="OS03G0856100 PROTEIN"/>
    <property type="match status" value="1"/>
</dbReference>
<dbReference type="InterPro" id="IPR002885">
    <property type="entry name" value="PPR_rpt"/>
</dbReference>
<evidence type="ECO:0000259" key="5">
    <source>
        <dbReference type="Pfam" id="PF17177"/>
    </source>
</evidence>
<keyword evidence="7" id="KW-1185">Reference proteome</keyword>
<feature type="region of interest" description="Disordered" evidence="4">
    <location>
        <begin position="462"/>
        <end position="490"/>
    </location>
</feature>
<keyword evidence="2" id="KW-0677">Repeat</keyword>
<evidence type="ECO:0000256" key="2">
    <source>
        <dbReference type="ARBA" id="ARBA00022737"/>
    </source>
</evidence>
<feature type="repeat" description="PPR" evidence="3">
    <location>
        <begin position="539"/>
        <end position="573"/>
    </location>
</feature>
<dbReference type="PROSITE" id="PS51375">
    <property type="entry name" value="PPR"/>
    <property type="match status" value="7"/>
</dbReference>
<evidence type="ECO:0000256" key="1">
    <source>
        <dbReference type="ARBA" id="ARBA00007626"/>
    </source>
</evidence>
<evidence type="ECO:0000256" key="4">
    <source>
        <dbReference type="SAM" id="MobiDB-lite"/>
    </source>
</evidence>
<dbReference type="Pfam" id="PF13041">
    <property type="entry name" value="PPR_2"/>
    <property type="match status" value="1"/>
</dbReference>
<accession>A0ABD3ITE5</accession>
<gene>
    <name evidence="6" type="ORF">ACJRO7_008768</name>
</gene>
<dbReference type="InterPro" id="IPR011990">
    <property type="entry name" value="TPR-like_helical_dom_sf"/>
</dbReference>
<feature type="repeat" description="PPR" evidence="3">
    <location>
        <begin position="355"/>
        <end position="389"/>
    </location>
</feature>
<dbReference type="Proteomes" id="UP001634007">
    <property type="component" value="Unassembled WGS sequence"/>
</dbReference>